<feature type="domain" description="Glycosyl hydrolase family 95 catalytic" evidence="4">
    <location>
        <begin position="283"/>
        <end position="558"/>
    </location>
</feature>
<feature type="domain" description="Glycosyl hydrolase family 95 catalytic" evidence="4">
    <location>
        <begin position="559"/>
        <end position="625"/>
    </location>
</feature>
<dbReference type="InterPro" id="IPR049053">
    <property type="entry name" value="AFCA-like_C"/>
</dbReference>
<dbReference type="Proteomes" id="UP000674234">
    <property type="component" value="Unassembled WGS sequence"/>
</dbReference>
<dbReference type="PANTHER" id="PTHR31084:SF0">
    <property type="entry name" value="ALPHA-L-FUCOSIDASE 2"/>
    <property type="match status" value="1"/>
</dbReference>
<comment type="caution">
    <text evidence="5">The sequence shown here is derived from an EMBL/GenBank/DDBJ whole genome shotgun (WGS) entry which is preliminary data.</text>
</comment>
<accession>A0A941ASL9</accession>
<protein>
    <submittedName>
        <fullName evidence="5">Glycoside hydrolase family 95 protein</fullName>
    </submittedName>
</protein>
<feature type="domain" description="Glycosyl hydrolase family 95 N-terminal" evidence="2">
    <location>
        <begin position="26"/>
        <end position="258"/>
    </location>
</feature>
<organism evidence="5 6">
    <name type="scientific">Microbispora oryzae</name>
    <dbReference type="NCBI Taxonomy" id="2806554"/>
    <lineage>
        <taxon>Bacteria</taxon>
        <taxon>Bacillati</taxon>
        <taxon>Actinomycetota</taxon>
        <taxon>Actinomycetes</taxon>
        <taxon>Streptosporangiales</taxon>
        <taxon>Streptosporangiaceae</taxon>
        <taxon>Microbispora</taxon>
    </lineage>
</organism>
<dbReference type="Pfam" id="PF21307">
    <property type="entry name" value="Glyco_hydro_95_C"/>
    <property type="match status" value="1"/>
</dbReference>
<dbReference type="Gene3D" id="2.60.40.1180">
    <property type="entry name" value="Golgi alpha-mannosidase II"/>
    <property type="match status" value="1"/>
</dbReference>
<dbReference type="InterPro" id="IPR027414">
    <property type="entry name" value="GH95_N_dom"/>
</dbReference>
<dbReference type="InterPro" id="IPR012341">
    <property type="entry name" value="6hp_glycosidase-like_sf"/>
</dbReference>
<feature type="compositionally biased region" description="Low complexity" evidence="1">
    <location>
        <begin position="8"/>
        <end position="21"/>
    </location>
</feature>
<keyword evidence="5" id="KW-0378">Hydrolase</keyword>
<dbReference type="GO" id="GO:0004560">
    <property type="term" value="F:alpha-L-fucosidase activity"/>
    <property type="evidence" value="ECO:0007669"/>
    <property type="project" value="InterPro"/>
</dbReference>
<dbReference type="EMBL" id="JAFCNB010000041">
    <property type="protein sequence ID" value="MBP2708659.1"/>
    <property type="molecule type" value="Genomic_DNA"/>
</dbReference>
<dbReference type="AlphaFoldDB" id="A0A941ASL9"/>
<evidence type="ECO:0000259" key="3">
    <source>
        <dbReference type="Pfam" id="PF21307"/>
    </source>
</evidence>
<dbReference type="Pfam" id="PF14498">
    <property type="entry name" value="Glyco_hyd_65N_2"/>
    <property type="match status" value="1"/>
</dbReference>
<dbReference type="PIRSF" id="PIRSF007663">
    <property type="entry name" value="UCP007663"/>
    <property type="match status" value="1"/>
</dbReference>
<keyword evidence="6" id="KW-1185">Reference proteome</keyword>
<dbReference type="GO" id="GO:0005975">
    <property type="term" value="P:carbohydrate metabolic process"/>
    <property type="evidence" value="ECO:0007669"/>
    <property type="project" value="InterPro"/>
</dbReference>
<dbReference type="RefSeq" id="WP_210159917.1">
    <property type="nucleotide sequence ID" value="NZ_JAFCNB010000041.1"/>
</dbReference>
<evidence type="ECO:0000259" key="2">
    <source>
        <dbReference type="Pfam" id="PF14498"/>
    </source>
</evidence>
<dbReference type="Gene3D" id="2.70.98.50">
    <property type="entry name" value="putative glycoside hydrolase family protein from bacillus halodurans"/>
    <property type="match status" value="1"/>
</dbReference>
<dbReference type="InterPro" id="IPR016518">
    <property type="entry name" value="Alpha-L-fucosidase"/>
</dbReference>
<evidence type="ECO:0000313" key="6">
    <source>
        <dbReference type="Proteomes" id="UP000674234"/>
    </source>
</evidence>
<dbReference type="InterPro" id="IPR008928">
    <property type="entry name" value="6-hairpin_glycosidase_sf"/>
</dbReference>
<evidence type="ECO:0000259" key="4">
    <source>
        <dbReference type="Pfam" id="PF22124"/>
    </source>
</evidence>
<proteinExistence type="predicted"/>
<dbReference type="InterPro" id="IPR054363">
    <property type="entry name" value="GH95_cat"/>
</dbReference>
<dbReference type="PANTHER" id="PTHR31084">
    <property type="entry name" value="ALPHA-L-FUCOSIDASE 2"/>
    <property type="match status" value="1"/>
</dbReference>
<dbReference type="Gene3D" id="1.50.10.10">
    <property type="match status" value="1"/>
</dbReference>
<evidence type="ECO:0000313" key="5">
    <source>
        <dbReference type="EMBL" id="MBP2708659.1"/>
    </source>
</evidence>
<feature type="domain" description="Alpha fucosidase A-like C-terminal" evidence="3">
    <location>
        <begin position="627"/>
        <end position="720"/>
    </location>
</feature>
<gene>
    <name evidence="5" type="ORF">JOL79_33295</name>
</gene>
<sequence length="723" mass="79119">MSEYTRRGVPGSPSLPGALGPNPMTLWYRRPATQWLEALPIGCGRLGGMVFGGVANERIQLNEDSVWAGGPHVHGNARGADARTRIRDLVWRDEWSEARDRAEHTPADRPAYQILGDLRLTFPGAGEFTDYRRELDLTSAVTTVTYMTNGVRHTREMFASHADQVIVVHLTADRPGAVSFQATLTSPQESSVSSTDSRTIALDGVSGHSQERPGEVAFRALARAGATRGTVRSEAGTLIVEGADDATLLISMGTSYRSYQDVGGDPAEVAGEHLTRASDRPFAVLRSAHVRDYRELFGRVELDLGTTETAALPTDERVARRCLDDDPQLAALFFAYGRYLLISSSRSPGQPANLQGIWNDTLTPAWQSWHTTNVNMEMNYWPAAPANLIECYDPLFDLIADLSESALRPGATSYGTGGWRGTTSVDAAFYGMWPSGGAWLTLAFWERYLFTGDEKSLREHFPIIKGAVRFFLDALRADPSTAPESEHHVGGGTTVALCAGPGTDTPLLRDLFDAYVEASRIVGDEDEKTRDDVARARDELASVQVGGQGRIQEWLEEHRRGDADRGWSLAWKINLWARLLEPAEAYQRLGDLLLPDSTAPNMFGLHPPFQIDANFGGTSGITEMLLQSHGGEVSLLPALPAAWATGRFRGLLARGGFRVDLEWRDGDVHEGVITSTLGGPLRLRTPRDVRIESGGRRLDVRRPEPGVAVVGTDCDTEYRITPV</sequence>
<dbReference type="InterPro" id="IPR013780">
    <property type="entry name" value="Glyco_hydro_b"/>
</dbReference>
<dbReference type="Pfam" id="PF22124">
    <property type="entry name" value="Glyco_hydro_95_cat"/>
    <property type="match status" value="2"/>
</dbReference>
<name>A0A941ASL9_9ACTN</name>
<dbReference type="SUPFAM" id="SSF48208">
    <property type="entry name" value="Six-hairpin glycosidases"/>
    <property type="match status" value="1"/>
</dbReference>
<reference evidence="5" key="1">
    <citation type="submission" date="2021-02" db="EMBL/GenBank/DDBJ databases">
        <title>Draft genome sequence of Microbispora sp. RL4-1S isolated from rice leaves in Thailand.</title>
        <authorList>
            <person name="Muangham S."/>
            <person name="Duangmal K."/>
        </authorList>
    </citation>
    <scope>NUCLEOTIDE SEQUENCE</scope>
    <source>
        <strain evidence="5">RL4-1S</strain>
    </source>
</reference>
<feature type="region of interest" description="Disordered" evidence="1">
    <location>
        <begin position="1"/>
        <end position="22"/>
    </location>
</feature>
<evidence type="ECO:0000256" key="1">
    <source>
        <dbReference type="SAM" id="MobiDB-lite"/>
    </source>
</evidence>